<keyword evidence="1" id="KW-0862">Zinc</keyword>
<dbReference type="GO" id="GO:0008270">
    <property type="term" value="F:zinc ion binding"/>
    <property type="evidence" value="ECO:0007669"/>
    <property type="project" value="UniProtKB-KW"/>
</dbReference>
<feature type="domain" description="RING-type" evidence="3">
    <location>
        <begin position="328"/>
        <end position="377"/>
    </location>
</feature>
<feature type="region of interest" description="Disordered" evidence="2">
    <location>
        <begin position="291"/>
        <end position="320"/>
    </location>
</feature>
<dbReference type="PANTHER" id="PTHR22765:SF411">
    <property type="entry name" value="OS02G0248440 PROTEIN"/>
    <property type="match status" value="1"/>
</dbReference>
<accession>A0A7S2I8R1</accession>
<evidence type="ECO:0000256" key="2">
    <source>
        <dbReference type="SAM" id="MobiDB-lite"/>
    </source>
</evidence>
<dbReference type="InterPro" id="IPR013083">
    <property type="entry name" value="Znf_RING/FYVE/PHD"/>
</dbReference>
<dbReference type="SUPFAM" id="SSF57850">
    <property type="entry name" value="RING/U-box"/>
    <property type="match status" value="1"/>
</dbReference>
<dbReference type="SMART" id="SM00184">
    <property type="entry name" value="RING"/>
    <property type="match status" value="1"/>
</dbReference>
<keyword evidence="1" id="KW-0479">Metal-binding</keyword>
<organism evidence="4">
    <name type="scientific">Helicotheca tamesis</name>
    <dbReference type="NCBI Taxonomy" id="374047"/>
    <lineage>
        <taxon>Eukaryota</taxon>
        <taxon>Sar</taxon>
        <taxon>Stramenopiles</taxon>
        <taxon>Ochrophyta</taxon>
        <taxon>Bacillariophyta</taxon>
        <taxon>Mediophyceae</taxon>
        <taxon>Lithodesmiophycidae</taxon>
        <taxon>Lithodesmiales</taxon>
        <taxon>Lithodesmiaceae</taxon>
        <taxon>Helicotheca</taxon>
    </lineage>
</organism>
<keyword evidence="1" id="KW-0863">Zinc-finger</keyword>
<feature type="region of interest" description="Disordered" evidence="2">
    <location>
        <begin position="1"/>
        <end position="29"/>
    </location>
</feature>
<dbReference type="Gene3D" id="3.30.40.10">
    <property type="entry name" value="Zinc/RING finger domain, C3HC4 (zinc finger)"/>
    <property type="match status" value="1"/>
</dbReference>
<dbReference type="PROSITE" id="PS50089">
    <property type="entry name" value="ZF_RING_2"/>
    <property type="match status" value="1"/>
</dbReference>
<dbReference type="CDD" id="cd16473">
    <property type="entry name" value="RING-H2_RNF103"/>
    <property type="match status" value="1"/>
</dbReference>
<dbReference type="GO" id="GO:0006511">
    <property type="term" value="P:ubiquitin-dependent protein catabolic process"/>
    <property type="evidence" value="ECO:0007669"/>
    <property type="project" value="TreeGrafter"/>
</dbReference>
<dbReference type="EMBL" id="HBGV01016772">
    <property type="protein sequence ID" value="CAD9511563.1"/>
    <property type="molecule type" value="Transcribed_RNA"/>
</dbReference>
<dbReference type="AlphaFoldDB" id="A0A7S2I8R1"/>
<evidence type="ECO:0000313" key="4">
    <source>
        <dbReference type="EMBL" id="CAD9511563.1"/>
    </source>
</evidence>
<proteinExistence type="predicted"/>
<dbReference type="InterPro" id="IPR001841">
    <property type="entry name" value="Znf_RING"/>
</dbReference>
<gene>
    <name evidence="4" type="ORF">HTAM1171_LOCUS10282</name>
</gene>
<reference evidence="4" key="1">
    <citation type="submission" date="2021-01" db="EMBL/GenBank/DDBJ databases">
        <authorList>
            <person name="Corre E."/>
            <person name="Pelletier E."/>
            <person name="Niang G."/>
            <person name="Scheremetjew M."/>
            <person name="Finn R."/>
            <person name="Kale V."/>
            <person name="Holt S."/>
            <person name="Cochrane G."/>
            <person name="Meng A."/>
            <person name="Brown T."/>
            <person name="Cohen L."/>
        </authorList>
    </citation>
    <scope>NUCLEOTIDE SEQUENCE</scope>
    <source>
        <strain evidence="4">CCMP826</strain>
    </source>
</reference>
<sequence>MHNQAEKDNNNNNNNNFSKDGDNDHFSSPTSATLSMLNKLASWFLFPLAHDELGSAIFGGEDEHSIYCGVSMGVSAIMMPFMTSLLRRTSMLEDGTNRSLLEQQQQQTQHQNDDVDENSYHEDGLEMFKEEDATSSSESSGPLDVSVSSLAQAYYAHQVSKGLVEQETEYQERMDDSQHRLDYVITQMDIARMVRNASRHLDVESILSLPTVVYQGNKCAPKDADAVGSDGADVDGVGSPTSTQGVNAAHVNKPNEKVDKLGEWSWMMVSTPPPDCEENTIQEDDVDIHPEAKTGTNKLGQTLEEEKQTDNTNNQEMEEQHQNPQEFCVICLEHFQEGDKLRVLPCDHLFHIGCIDKWLSGAHSHEECFTSGCPTCKKRPDYIAQQEKNDVSVDDSSCPTDGSVPSWAFAKLGDALANEGV</sequence>
<protein>
    <recommendedName>
        <fullName evidence="3">RING-type domain-containing protein</fullName>
    </recommendedName>
</protein>
<dbReference type="Pfam" id="PF13639">
    <property type="entry name" value="zf-RING_2"/>
    <property type="match status" value="1"/>
</dbReference>
<evidence type="ECO:0000256" key="1">
    <source>
        <dbReference type="PROSITE-ProRule" id="PRU00175"/>
    </source>
</evidence>
<evidence type="ECO:0000259" key="3">
    <source>
        <dbReference type="PROSITE" id="PS50089"/>
    </source>
</evidence>
<name>A0A7S2I8R1_9STRA</name>
<dbReference type="InterPro" id="IPR051826">
    <property type="entry name" value="E3_ubiquitin-ligase_domain"/>
</dbReference>
<dbReference type="GO" id="GO:0061630">
    <property type="term" value="F:ubiquitin protein ligase activity"/>
    <property type="evidence" value="ECO:0007669"/>
    <property type="project" value="TreeGrafter"/>
</dbReference>
<dbReference type="PANTHER" id="PTHR22765">
    <property type="entry name" value="RING FINGER AND PROTEASE ASSOCIATED DOMAIN-CONTAINING"/>
    <property type="match status" value="1"/>
</dbReference>